<dbReference type="AlphaFoldDB" id="A0A9W7FTY1"/>
<evidence type="ECO:0000256" key="1">
    <source>
        <dbReference type="SAM" id="MobiDB-lite"/>
    </source>
</evidence>
<comment type="caution">
    <text evidence="2">The sequence shown here is derived from an EMBL/GenBank/DDBJ whole genome shotgun (WGS) entry which is preliminary data.</text>
</comment>
<gene>
    <name evidence="2" type="ORF">TrLO_g1214</name>
</gene>
<accession>A0A9W7FTY1</accession>
<protein>
    <submittedName>
        <fullName evidence="2">Uncharacterized protein</fullName>
    </submittedName>
</protein>
<feature type="region of interest" description="Disordered" evidence="1">
    <location>
        <begin position="35"/>
        <end position="81"/>
    </location>
</feature>
<feature type="region of interest" description="Disordered" evidence="1">
    <location>
        <begin position="592"/>
        <end position="626"/>
    </location>
</feature>
<dbReference type="OrthoDB" id="193408at2759"/>
<keyword evidence="3" id="KW-1185">Reference proteome</keyword>
<proteinExistence type="predicted"/>
<reference evidence="3" key="1">
    <citation type="journal article" date="2023" name="Commun. Biol.">
        <title>Genome analysis of Parmales, the sister group of diatoms, reveals the evolutionary specialization of diatoms from phago-mixotrophs to photoautotrophs.</title>
        <authorList>
            <person name="Ban H."/>
            <person name="Sato S."/>
            <person name="Yoshikawa S."/>
            <person name="Yamada K."/>
            <person name="Nakamura Y."/>
            <person name="Ichinomiya M."/>
            <person name="Sato N."/>
            <person name="Blanc-Mathieu R."/>
            <person name="Endo H."/>
            <person name="Kuwata A."/>
            <person name="Ogata H."/>
        </authorList>
    </citation>
    <scope>NUCLEOTIDE SEQUENCE [LARGE SCALE GENOMIC DNA]</scope>
    <source>
        <strain evidence="3">NIES 3700</strain>
    </source>
</reference>
<dbReference type="Proteomes" id="UP001165122">
    <property type="component" value="Unassembled WGS sequence"/>
</dbReference>
<name>A0A9W7FTY1_9STRA</name>
<organism evidence="2 3">
    <name type="scientific">Triparma laevis f. longispina</name>
    <dbReference type="NCBI Taxonomy" id="1714387"/>
    <lineage>
        <taxon>Eukaryota</taxon>
        <taxon>Sar</taxon>
        <taxon>Stramenopiles</taxon>
        <taxon>Ochrophyta</taxon>
        <taxon>Bolidophyceae</taxon>
        <taxon>Parmales</taxon>
        <taxon>Triparmaceae</taxon>
        <taxon>Triparma</taxon>
    </lineage>
</organism>
<dbReference type="EMBL" id="BRXW01000319">
    <property type="protein sequence ID" value="GMI18090.1"/>
    <property type="molecule type" value="Genomic_DNA"/>
</dbReference>
<evidence type="ECO:0000313" key="2">
    <source>
        <dbReference type="EMBL" id="GMI18090.1"/>
    </source>
</evidence>
<sequence>MPSSSPEIPLPTMTDLTRLLHEGLCDTLRAAKEAEALTAPFGRPPVMTVEDVEEKINADSSDEDSDEDGENSDDDSDSDASDASIEFTYKYGFNPLTHLGKFLKRTNPKNVLLREQQRNEAREFLKKRSMHSLRQMSVKDEIEGIARRRMTGIVSGPGVTLRGDGTAVIWCKVDRPGRIVVQVGRSEEDQSDDFTAFADVQQGKEGDPCVGIVRFEKLQSDTKYYLKVGLETDDNAFRGIEGGDVIKSSFKTLLDSDERGEVVVNVGSLGTKGFGGKVKQLQEETPDSHLLLLGNVVPPKEIMGIGESGEAPKGMLKLLRDNMNKVWTEGSELSTAATSLSLFCAFNDATKGSDDLLLNEELALSKSSSKSKSKRRQTQSQGTTPHIKAFSEYFPTELVKKPTRHLYDSVPLSLHAELYLLDTRSGFLGGNQAKWLTSLLESSTCKWKIIASSSSSTYSRQIDQSVVHVPHADEEERKAQTDAASVIQMKAKEKKEKKERTSSKKKKIGGAWIDVEKFLLEKNIPGVVLLTSECRSFGISKAPWGWEVSVGTFVEEQHPDFSTSGAVEMPLEDGGGYVQLKVSEEGALTVKRRGGKSDGLELNIKMDGEEEEKKEGGEENNEEKKE</sequence>
<feature type="compositionally biased region" description="Acidic residues" evidence="1">
    <location>
        <begin position="60"/>
        <end position="80"/>
    </location>
</feature>
<feature type="compositionally biased region" description="Basic and acidic residues" evidence="1">
    <location>
        <begin position="595"/>
        <end position="626"/>
    </location>
</feature>
<evidence type="ECO:0000313" key="3">
    <source>
        <dbReference type="Proteomes" id="UP001165122"/>
    </source>
</evidence>